<dbReference type="EMBL" id="QXGB01001517">
    <property type="protein sequence ID" value="KAE9189481.1"/>
    <property type="molecule type" value="Genomic_DNA"/>
</dbReference>
<evidence type="ECO:0000313" key="5">
    <source>
        <dbReference type="EMBL" id="KAE9120826.1"/>
    </source>
</evidence>
<evidence type="ECO:0000313" key="14">
    <source>
        <dbReference type="Proteomes" id="UP000440367"/>
    </source>
</evidence>
<dbReference type="Proteomes" id="UP000486351">
    <property type="component" value="Unassembled WGS sequence"/>
</dbReference>
<evidence type="ECO:0000313" key="2">
    <source>
        <dbReference type="EMBL" id="KAE9002180.1"/>
    </source>
</evidence>
<evidence type="ECO:0000313" key="1">
    <source>
        <dbReference type="EMBL" id="KAE8929850.1"/>
    </source>
</evidence>
<evidence type="ECO:0000313" key="19">
    <source>
        <dbReference type="Proteomes" id="UP000486351"/>
    </source>
</evidence>
<gene>
    <name evidence="9" type="ORF">PF001_g17625</name>
    <name evidence="8" type="ORF">PF002_g20349</name>
    <name evidence="6" type="ORF">PF004_g23878</name>
    <name evidence="7" type="ORF">PF005_g19628</name>
    <name evidence="5" type="ORF">PF006_g18039</name>
    <name evidence="3" type="ORF">PF007_g19172</name>
    <name evidence="10" type="ORF">PF008_g17805</name>
    <name evidence="1" type="ORF">PF009_g20045</name>
    <name evidence="4" type="ORF">PF010_g18506</name>
    <name evidence="2" type="ORF">PF011_g13428</name>
</gene>
<dbReference type="EMBL" id="QXGE01001291">
    <property type="protein sequence ID" value="KAE9294766.1"/>
    <property type="molecule type" value="Genomic_DNA"/>
</dbReference>
<sequence length="92" mass="11266">MRLGCRHPLVVKVRKLWKEFNRARNYRTDRLRQQMVKRLWAGCIEYDGEPRQFHQETFLKPSYLQYSFEVLEGTPRTANWVVKMDELDDRHP</sequence>
<evidence type="ECO:0000313" key="20">
    <source>
        <dbReference type="Proteomes" id="UP000488956"/>
    </source>
</evidence>
<evidence type="ECO:0000313" key="6">
    <source>
        <dbReference type="EMBL" id="KAE9183687.1"/>
    </source>
</evidence>
<evidence type="ECO:0000313" key="13">
    <source>
        <dbReference type="Proteomes" id="UP000437068"/>
    </source>
</evidence>
<name>A0A6A3SNE9_9STRA</name>
<keyword evidence="12" id="KW-1185">Reference proteome</keyword>
<accession>A0A6A3SNE9</accession>
<evidence type="ECO:0000313" key="12">
    <source>
        <dbReference type="Proteomes" id="UP000433483"/>
    </source>
</evidence>
<dbReference type="EMBL" id="QXFW01000826">
    <property type="protein sequence ID" value="KAE9002180.1"/>
    <property type="molecule type" value="Genomic_DNA"/>
</dbReference>
<evidence type="ECO:0000313" key="18">
    <source>
        <dbReference type="Proteomes" id="UP000476176"/>
    </source>
</evidence>
<evidence type="ECO:0000313" key="17">
    <source>
        <dbReference type="Proteomes" id="UP000460718"/>
    </source>
</evidence>
<evidence type="ECO:0000313" key="9">
    <source>
        <dbReference type="EMBL" id="KAE9294766.1"/>
    </source>
</evidence>
<dbReference type="EMBL" id="QXFZ01001430">
    <property type="protein sequence ID" value="KAE9090626.1"/>
    <property type="molecule type" value="Genomic_DNA"/>
</dbReference>
<evidence type="ECO:0000313" key="4">
    <source>
        <dbReference type="EMBL" id="KAE9090652.1"/>
    </source>
</evidence>
<dbReference type="OrthoDB" id="10350231at2759"/>
<dbReference type="EMBL" id="QXGC01002625">
    <property type="protein sequence ID" value="KAE9183687.1"/>
    <property type="molecule type" value="Genomic_DNA"/>
</dbReference>
<dbReference type="EMBL" id="QXGF01001458">
    <property type="protein sequence ID" value="KAE8929850.1"/>
    <property type="molecule type" value="Genomic_DNA"/>
</dbReference>
<reference evidence="11 12" key="1">
    <citation type="submission" date="2018-08" db="EMBL/GenBank/DDBJ databases">
        <title>Genomic investigation of the strawberry pathogen Phytophthora fragariae indicates pathogenicity is determined by transcriptional variation in three key races.</title>
        <authorList>
            <person name="Adams T.M."/>
            <person name="Armitage A.D."/>
            <person name="Sobczyk M.K."/>
            <person name="Bates H.J."/>
            <person name="Dunwell J.M."/>
            <person name="Nellist C.F."/>
            <person name="Harrison R.J."/>
        </authorList>
    </citation>
    <scope>NUCLEOTIDE SEQUENCE [LARGE SCALE GENOMIC DNA]</scope>
    <source>
        <strain evidence="9 13">A4</strain>
        <strain evidence="8 14">BC-1</strain>
        <strain evidence="6 18">BC-23</strain>
        <strain evidence="7 12">NOV-27</strain>
        <strain evidence="5 15">NOV-5</strain>
        <strain evidence="3 16">NOV-71</strain>
        <strain evidence="10 19">NOV-77</strain>
        <strain evidence="1 11">NOV-9</strain>
        <strain evidence="4 20">ONT-3</strain>
        <strain evidence="2 17">SCRP245</strain>
    </source>
</reference>
<dbReference type="Proteomes" id="UP000460718">
    <property type="component" value="Unassembled WGS sequence"/>
</dbReference>
<dbReference type="EMBL" id="QXFY01001311">
    <property type="protein sequence ID" value="KAE9321455.1"/>
    <property type="molecule type" value="Genomic_DNA"/>
</dbReference>
<dbReference type="AlphaFoldDB" id="A0A6A3SNE9"/>
<comment type="caution">
    <text evidence="5">The sequence shown here is derived from an EMBL/GenBank/DDBJ whole genome shotgun (WGS) entry which is preliminary data.</text>
</comment>
<evidence type="ECO:0000313" key="16">
    <source>
        <dbReference type="Proteomes" id="UP000441208"/>
    </source>
</evidence>
<dbReference type="Proteomes" id="UP000437068">
    <property type="component" value="Unassembled WGS sequence"/>
</dbReference>
<evidence type="ECO:0000313" key="3">
    <source>
        <dbReference type="EMBL" id="KAE9090626.1"/>
    </source>
</evidence>
<dbReference type="Proteomes" id="UP000488956">
    <property type="component" value="Unassembled WGS sequence"/>
</dbReference>
<dbReference type="Proteomes" id="UP000440732">
    <property type="component" value="Unassembled WGS sequence"/>
</dbReference>
<evidence type="ECO:0000313" key="8">
    <source>
        <dbReference type="EMBL" id="KAE9205361.1"/>
    </source>
</evidence>
<evidence type="ECO:0000313" key="10">
    <source>
        <dbReference type="EMBL" id="KAE9321455.1"/>
    </source>
</evidence>
<evidence type="ECO:0000313" key="7">
    <source>
        <dbReference type="EMBL" id="KAE9189481.1"/>
    </source>
</evidence>
<dbReference type="Proteomes" id="UP000433483">
    <property type="component" value="Unassembled WGS sequence"/>
</dbReference>
<protein>
    <submittedName>
        <fullName evidence="5">Uncharacterized protein</fullName>
    </submittedName>
</protein>
<dbReference type="Proteomes" id="UP000429523">
    <property type="component" value="Unassembled WGS sequence"/>
</dbReference>
<proteinExistence type="predicted"/>
<dbReference type="EMBL" id="QXGD01001473">
    <property type="protein sequence ID" value="KAE9205361.1"/>
    <property type="molecule type" value="Genomic_DNA"/>
</dbReference>
<dbReference type="Proteomes" id="UP000476176">
    <property type="component" value="Unassembled WGS sequence"/>
</dbReference>
<dbReference type="Proteomes" id="UP000440367">
    <property type="component" value="Unassembled WGS sequence"/>
</dbReference>
<dbReference type="EMBL" id="QXFX01001416">
    <property type="protein sequence ID" value="KAE9090652.1"/>
    <property type="molecule type" value="Genomic_DNA"/>
</dbReference>
<evidence type="ECO:0000313" key="11">
    <source>
        <dbReference type="Proteomes" id="UP000429523"/>
    </source>
</evidence>
<dbReference type="EMBL" id="QXGA01001371">
    <property type="protein sequence ID" value="KAE9120826.1"/>
    <property type="molecule type" value="Genomic_DNA"/>
</dbReference>
<evidence type="ECO:0000313" key="15">
    <source>
        <dbReference type="Proteomes" id="UP000440732"/>
    </source>
</evidence>
<organism evidence="5 15">
    <name type="scientific">Phytophthora fragariae</name>
    <dbReference type="NCBI Taxonomy" id="53985"/>
    <lineage>
        <taxon>Eukaryota</taxon>
        <taxon>Sar</taxon>
        <taxon>Stramenopiles</taxon>
        <taxon>Oomycota</taxon>
        <taxon>Peronosporomycetes</taxon>
        <taxon>Peronosporales</taxon>
        <taxon>Peronosporaceae</taxon>
        <taxon>Phytophthora</taxon>
    </lineage>
</organism>
<dbReference type="Proteomes" id="UP000441208">
    <property type="component" value="Unassembled WGS sequence"/>
</dbReference>